<dbReference type="InterPro" id="IPR009057">
    <property type="entry name" value="Homeodomain-like_sf"/>
</dbReference>
<dbReference type="SUPFAM" id="SSF46689">
    <property type="entry name" value="Homeodomain-like"/>
    <property type="match status" value="1"/>
</dbReference>
<evidence type="ECO:0000256" key="2">
    <source>
        <dbReference type="PROSITE-ProRule" id="PRU00335"/>
    </source>
</evidence>
<keyword evidence="1 2" id="KW-0238">DNA-binding</keyword>
<dbReference type="InterPro" id="IPR050109">
    <property type="entry name" value="HTH-type_TetR-like_transc_reg"/>
</dbReference>
<organism evidence="4 5">
    <name type="scientific">Nocardioides iriomotensis</name>
    <dbReference type="NCBI Taxonomy" id="715784"/>
    <lineage>
        <taxon>Bacteria</taxon>
        <taxon>Bacillati</taxon>
        <taxon>Actinomycetota</taxon>
        <taxon>Actinomycetes</taxon>
        <taxon>Propionibacteriales</taxon>
        <taxon>Nocardioidaceae</taxon>
        <taxon>Nocardioides</taxon>
    </lineage>
</organism>
<dbReference type="OrthoDB" id="6077212at2"/>
<feature type="domain" description="HTH tetR-type" evidence="3">
    <location>
        <begin position="15"/>
        <end position="75"/>
    </location>
</feature>
<evidence type="ECO:0000259" key="3">
    <source>
        <dbReference type="PROSITE" id="PS50977"/>
    </source>
</evidence>
<keyword evidence="5" id="KW-1185">Reference proteome</keyword>
<dbReference type="InterPro" id="IPR001647">
    <property type="entry name" value="HTH_TetR"/>
</dbReference>
<dbReference type="InterPro" id="IPR036271">
    <property type="entry name" value="Tet_transcr_reg_TetR-rel_C_sf"/>
</dbReference>
<sequence length="192" mass="20651">MTSLRHNTSSEPSLSDGDHALLDAARAAILAVGWKRTTLTDVARRAGVSRMTLYRRWPDMQTLLADLMTREFSGAVREADDLAGGITATVTALRTNELFRKIVEVDPELLVPYLLDRRGRTQDVLLSLVEAAIAAGQEAGEVRAGDPGLLARSLLLAAHGFAISAQTMTDAGVSEADLDAELAHLVERYLAA</sequence>
<evidence type="ECO:0000313" key="4">
    <source>
        <dbReference type="EMBL" id="RYU10158.1"/>
    </source>
</evidence>
<reference evidence="4 5" key="1">
    <citation type="submission" date="2019-01" db="EMBL/GenBank/DDBJ databases">
        <title>Nocardioides guangzhouensis sp. nov., an actinobacterium isolated from soil.</title>
        <authorList>
            <person name="Fu Y."/>
            <person name="Cai Y."/>
            <person name="Lin Z."/>
            <person name="Chen P."/>
        </authorList>
    </citation>
    <scope>NUCLEOTIDE SEQUENCE [LARGE SCALE GENOMIC DNA]</scope>
    <source>
        <strain evidence="4 5">NBRC 105384</strain>
    </source>
</reference>
<protein>
    <submittedName>
        <fullName evidence="4">TetR/AcrR family transcriptional regulator</fullName>
    </submittedName>
</protein>
<accession>A0A4Q5IY52</accession>
<dbReference type="SUPFAM" id="SSF48498">
    <property type="entry name" value="Tetracyclin repressor-like, C-terminal domain"/>
    <property type="match status" value="1"/>
</dbReference>
<dbReference type="GO" id="GO:0000976">
    <property type="term" value="F:transcription cis-regulatory region binding"/>
    <property type="evidence" value="ECO:0007669"/>
    <property type="project" value="TreeGrafter"/>
</dbReference>
<proteinExistence type="predicted"/>
<evidence type="ECO:0000256" key="1">
    <source>
        <dbReference type="ARBA" id="ARBA00023125"/>
    </source>
</evidence>
<dbReference type="Gene3D" id="1.10.357.10">
    <property type="entry name" value="Tetracycline Repressor, domain 2"/>
    <property type="match status" value="1"/>
</dbReference>
<dbReference type="PANTHER" id="PTHR30055:SF153">
    <property type="entry name" value="HTH-TYPE TRANSCRIPTIONAL REPRESSOR RV3405C"/>
    <property type="match status" value="1"/>
</dbReference>
<name>A0A4Q5IY52_9ACTN</name>
<dbReference type="RefSeq" id="WP_129988596.1">
    <property type="nucleotide sequence ID" value="NZ_SDPU01000032.1"/>
</dbReference>
<evidence type="ECO:0000313" key="5">
    <source>
        <dbReference type="Proteomes" id="UP000291189"/>
    </source>
</evidence>
<dbReference type="Pfam" id="PF00440">
    <property type="entry name" value="TetR_N"/>
    <property type="match status" value="1"/>
</dbReference>
<dbReference type="AlphaFoldDB" id="A0A4Q5IY52"/>
<feature type="DNA-binding region" description="H-T-H motif" evidence="2">
    <location>
        <begin position="38"/>
        <end position="57"/>
    </location>
</feature>
<dbReference type="Gene3D" id="1.10.10.60">
    <property type="entry name" value="Homeodomain-like"/>
    <property type="match status" value="1"/>
</dbReference>
<dbReference type="GO" id="GO:0003700">
    <property type="term" value="F:DNA-binding transcription factor activity"/>
    <property type="evidence" value="ECO:0007669"/>
    <property type="project" value="TreeGrafter"/>
</dbReference>
<comment type="caution">
    <text evidence="4">The sequence shown here is derived from an EMBL/GenBank/DDBJ whole genome shotgun (WGS) entry which is preliminary data.</text>
</comment>
<gene>
    <name evidence="4" type="ORF">ETU37_17250</name>
</gene>
<dbReference type="Proteomes" id="UP000291189">
    <property type="component" value="Unassembled WGS sequence"/>
</dbReference>
<dbReference type="PANTHER" id="PTHR30055">
    <property type="entry name" value="HTH-TYPE TRANSCRIPTIONAL REGULATOR RUTR"/>
    <property type="match status" value="1"/>
</dbReference>
<dbReference type="PROSITE" id="PS50977">
    <property type="entry name" value="HTH_TETR_2"/>
    <property type="match status" value="1"/>
</dbReference>
<dbReference type="EMBL" id="SDPU01000032">
    <property type="protein sequence ID" value="RYU10158.1"/>
    <property type="molecule type" value="Genomic_DNA"/>
</dbReference>